<dbReference type="OrthoDB" id="377686at2157"/>
<dbReference type="EMBL" id="CP001899">
    <property type="protein sequence ID" value="ADC65493.1"/>
    <property type="molecule type" value="Genomic_DNA"/>
</dbReference>
<dbReference type="AlphaFoldDB" id="D3RYD0"/>
<evidence type="ECO:0000256" key="3">
    <source>
        <dbReference type="ARBA" id="ARBA00023004"/>
    </source>
</evidence>
<dbReference type="Proteomes" id="UP000002613">
    <property type="component" value="Chromosome"/>
</dbReference>
<dbReference type="PROSITE" id="PS51007">
    <property type="entry name" value="CYTC"/>
    <property type="match status" value="1"/>
</dbReference>
<keyword evidence="8" id="KW-1185">Reference proteome</keyword>
<evidence type="ECO:0000256" key="4">
    <source>
        <dbReference type="PROSITE-ProRule" id="PRU00433"/>
    </source>
</evidence>
<dbReference type="InterPro" id="IPR009056">
    <property type="entry name" value="Cyt_c-like_dom"/>
</dbReference>
<protein>
    <recommendedName>
        <fullName evidence="6">Cytochrome c domain-containing protein</fullName>
    </recommendedName>
</protein>
<keyword evidence="2 4" id="KW-0479">Metal-binding</keyword>
<dbReference type="PaxDb" id="589924-Ferp_1341"/>
<name>D3RYD0_FERPA</name>
<keyword evidence="3 4" id="KW-0408">Iron</keyword>
<dbReference type="KEGG" id="fpl:Ferp_1341"/>
<dbReference type="GO" id="GO:0009055">
    <property type="term" value="F:electron transfer activity"/>
    <property type="evidence" value="ECO:0007669"/>
    <property type="project" value="InterPro"/>
</dbReference>
<keyword evidence="5" id="KW-0472">Membrane</keyword>
<evidence type="ECO:0000313" key="8">
    <source>
        <dbReference type="Proteomes" id="UP000002613"/>
    </source>
</evidence>
<evidence type="ECO:0000256" key="1">
    <source>
        <dbReference type="ARBA" id="ARBA00022617"/>
    </source>
</evidence>
<dbReference type="Pfam" id="PF00034">
    <property type="entry name" value="Cytochrom_C"/>
    <property type="match status" value="1"/>
</dbReference>
<dbReference type="HOGENOM" id="CLU_1269873_0_0_2"/>
<feature type="transmembrane region" description="Helical" evidence="5">
    <location>
        <begin position="47"/>
        <end position="64"/>
    </location>
</feature>
<dbReference type="Gene3D" id="1.10.760.10">
    <property type="entry name" value="Cytochrome c-like domain"/>
    <property type="match status" value="1"/>
</dbReference>
<dbReference type="STRING" id="589924.Ferp_1341"/>
<feature type="transmembrane region" description="Helical" evidence="5">
    <location>
        <begin position="193"/>
        <end position="214"/>
    </location>
</feature>
<evidence type="ECO:0000256" key="2">
    <source>
        <dbReference type="ARBA" id="ARBA00022723"/>
    </source>
</evidence>
<gene>
    <name evidence="7" type="ordered locus">Ferp_1341</name>
</gene>
<dbReference type="GO" id="GO:0020037">
    <property type="term" value="F:heme binding"/>
    <property type="evidence" value="ECO:0007669"/>
    <property type="project" value="InterPro"/>
</dbReference>
<reference evidence="8" key="1">
    <citation type="submission" date="2010-02" db="EMBL/GenBank/DDBJ databases">
        <title>Complete sequence of Ferroglobus placidus DSM 10642.</title>
        <authorList>
            <consortium name="US DOE Joint Genome Institute"/>
            <person name="Lucas S."/>
            <person name="Copeland A."/>
            <person name="Lapidus A."/>
            <person name="Cheng J.-F."/>
            <person name="Bruce D."/>
            <person name="Goodwin L."/>
            <person name="Pitluck S."/>
            <person name="Saunders E."/>
            <person name="Brettin T."/>
            <person name="Detter J.C."/>
            <person name="Han C."/>
            <person name="Tapia R."/>
            <person name="Larimer F."/>
            <person name="Land M."/>
            <person name="Hauser L."/>
            <person name="Kyrpides N."/>
            <person name="Ivanova N."/>
            <person name="Holmes D."/>
            <person name="Lovley D."/>
            <person name="Kyrpides N."/>
            <person name="Anderson I.J."/>
            <person name="Woyke T."/>
        </authorList>
    </citation>
    <scope>NUCLEOTIDE SEQUENCE [LARGE SCALE GENOMIC DNA]</scope>
    <source>
        <strain evidence="8">DSM 10642 / AEDII12DO</strain>
    </source>
</reference>
<keyword evidence="5" id="KW-0812">Transmembrane</keyword>
<reference evidence="7 8" key="2">
    <citation type="journal article" date="2011" name="Stand. Genomic Sci.">
        <title>Complete genome sequence of Ferroglobus placidus AEDII12DO.</title>
        <authorList>
            <person name="Anderson I."/>
            <person name="Risso C."/>
            <person name="Holmes D."/>
            <person name="Lucas S."/>
            <person name="Copeland A."/>
            <person name="Lapidus A."/>
            <person name="Cheng J.F."/>
            <person name="Bruce D."/>
            <person name="Goodwin L."/>
            <person name="Pitluck S."/>
            <person name="Saunders E."/>
            <person name="Brettin T."/>
            <person name="Detter J.C."/>
            <person name="Han C."/>
            <person name="Tapia R."/>
            <person name="Larimer F."/>
            <person name="Land M."/>
            <person name="Hauser L."/>
            <person name="Woyke T."/>
            <person name="Lovley D."/>
            <person name="Kyrpides N."/>
            <person name="Ivanova N."/>
        </authorList>
    </citation>
    <scope>NUCLEOTIDE SEQUENCE [LARGE SCALE GENOMIC DNA]</scope>
    <source>
        <strain evidence="8">DSM 10642 / AEDII12DO</strain>
    </source>
</reference>
<evidence type="ECO:0000259" key="6">
    <source>
        <dbReference type="PROSITE" id="PS51007"/>
    </source>
</evidence>
<feature type="transmembrane region" description="Helical" evidence="5">
    <location>
        <begin position="6"/>
        <end position="27"/>
    </location>
</feature>
<dbReference type="InterPro" id="IPR036909">
    <property type="entry name" value="Cyt_c-like_dom_sf"/>
</dbReference>
<sequence>MKYIYEAFFFSSFIVGIGIALALYVYYARKAKRAEAEEIPFERLGKFALAFSIVLILILTPLSIDPKRNPDPEAVTYNGKTALDGWKVAMNYNCMDCHTIVGNGAYYAPELVYIARKAGDGDMIKKLLETYAGTKYMPFYLSEEEIDALTAWMLYLKDLNTNNWPPMKENDYSFATSFDKNAVRWYESFDAWVVYWILTVFFTVFLVFGLFYWYERG</sequence>
<proteinExistence type="predicted"/>
<keyword evidence="1 4" id="KW-0349">Heme</keyword>
<evidence type="ECO:0000256" key="5">
    <source>
        <dbReference type="SAM" id="Phobius"/>
    </source>
</evidence>
<organism evidence="7 8">
    <name type="scientific">Ferroglobus placidus (strain DSM 10642 / AEDII12DO)</name>
    <dbReference type="NCBI Taxonomy" id="589924"/>
    <lineage>
        <taxon>Archaea</taxon>
        <taxon>Methanobacteriati</taxon>
        <taxon>Methanobacteriota</taxon>
        <taxon>Archaeoglobi</taxon>
        <taxon>Archaeoglobales</taxon>
        <taxon>Archaeoglobaceae</taxon>
        <taxon>Ferroglobus</taxon>
    </lineage>
</organism>
<dbReference type="SUPFAM" id="SSF46626">
    <property type="entry name" value="Cytochrome c"/>
    <property type="match status" value="1"/>
</dbReference>
<dbReference type="GeneID" id="25395304"/>
<accession>D3RYD0</accession>
<dbReference type="RefSeq" id="WP_012965836.1">
    <property type="nucleotide sequence ID" value="NC_013849.1"/>
</dbReference>
<keyword evidence="5" id="KW-1133">Transmembrane helix</keyword>
<dbReference type="GO" id="GO:0046872">
    <property type="term" value="F:metal ion binding"/>
    <property type="evidence" value="ECO:0007669"/>
    <property type="project" value="UniProtKB-KW"/>
</dbReference>
<feature type="domain" description="Cytochrome c" evidence="6">
    <location>
        <begin position="74"/>
        <end position="157"/>
    </location>
</feature>
<evidence type="ECO:0000313" key="7">
    <source>
        <dbReference type="EMBL" id="ADC65493.1"/>
    </source>
</evidence>